<dbReference type="Gene3D" id="1.25.40.10">
    <property type="entry name" value="Tetratricopeptide repeat domain"/>
    <property type="match status" value="3"/>
</dbReference>
<dbReference type="GO" id="GO:0071014">
    <property type="term" value="C:post-mRNA release spliceosomal complex"/>
    <property type="evidence" value="ECO:0007669"/>
    <property type="project" value="TreeGrafter"/>
</dbReference>
<keyword evidence="6" id="KW-0677">Repeat</keyword>
<dbReference type="GO" id="GO:0000349">
    <property type="term" value="P:generation of catalytic spliceosome for first transesterification step"/>
    <property type="evidence" value="ECO:0007669"/>
    <property type="project" value="TreeGrafter"/>
</dbReference>
<dbReference type="InterPro" id="IPR056350">
    <property type="entry name" value="HAT_Syf1_central"/>
</dbReference>
<evidence type="ECO:0000256" key="9">
    <source>
        <dbReference type="ARBA" id="ARBA00037272"/>
    </source>
</evidence>
<accession>A0A4P9YYM0</accession>
<dbReference type="GO" id="GO:0000974">
    <property type="term" value="C:Prp19 complex"/>
    <property type="evidence" value="ECO:0007669"/>
    <property type="project" value="TreeGrafter"/>
</dbReference>
<evidence type="ECO:0000256" key="6">
    <source>
        <dbReference type="ARBA" id="ARBA00022737"/>
    </source>
</evidence>
<dbReference type="InterPro" id="IPR003107">
    <property type="entry name" value="HAT"/>
</dbReference>
<evidence type="ECO:0000256" key="4">
    <source>
        <dbReference type="ARBA" id="ARBA00022664"/>
    </source>
</evidence>
<evidence type="ECO:0000256" key="10">
    <source>
        <dbReference type="ARBA" id="ARBA00039472"/>
    </source>
</evidence>
<feature type="domain" description="Pre-mRNA-splicing factor Syf1/CRNKL1-like C-terminal HAT-repeats" evidence="13">
    <location>
        <begin position="115"/>
        <end position="481"/>
    </location>
</feature>
<dbReference type="InterPro" id="IPR055430">
    <property type="entry name" value="HAT_Syf1_CNRKL1_C"/>
</dbReference>
<dbReference type="EMBL" id="KZ989897">
    <property type="protein sequence ID" value="RKP25068.1"/>
    <property type="molecule type" value="Genomic_DNA"/>
</dbReference>
<dbReference type="SUPFAM" id="SSF48452">
    <property type="entry name" value="TPR-like"/>
    <property type="match status" value="2"/>
</dbReference>
<dbReference type="FunFam" id="1.25.40.10:FF:000137">
    <property type="entry name" value="Pre-mRNA-splicing factor syf1"/>
    <property type="match status" value="1"/>
</dbReference>
<evidence type="ECO:0000256" key="8">
    <source>
        <dbReference type="ARBA" id="ARBA00023242"/>
    </source>
</evidence>
<evidence type="ECO:0000256" key="2">
    <source>
        <dbReference type="ARBA" id="ARBA00008644"/>
    </source>
</evidence>
<organism evidence="14 15">
    <name type="scientific">Syncephalis pseudoplumigaleata</name>
    <dbReference type="NCBI Taxonomy" id="1712513"/>
    <lineage>
        <taxon>Eukaryota</taxon>
        <taxon>Fungi</taxon>
        <taxon>Fungi incertae sedis</taxon>
        <taxon>Zoopagomycota</taxon>
        <taxon>Zoopagomycotina</taxon>
        <taxon>Zoopagomycetes</taxon>
        <taxon>Zoopagales</taxon>
        <taxon>Piptocephalidaceae</taxon>
        <taxon>Syncephalis</taxon>
    </lineage>
</organism>
<evidence type="ECO:0000259" key="12">
    <source>
        <dbReference type="Pfam" id="PF23220"/>
    </source>
</evidence>
<dbReference type="InterPro" id="IPR011990">
    <property type="entry name" value="TPR-like_helical_dom_sf"/>
</dbReference>
<keyword evidence="7" id="KW-0508">mRNA splicing</keyword>
<evidence type="ECO:0000313" key="14">
    <source>
        <dbReference type="EMBL" id="RKP25068.1"/>
    </source>
</evidence>
<dbReference type="FunFam" id="1.25.40.10:FF:000023">
    <property type="entry name" value="Pre-mRNA-splicing factor SYF1"/>
    <property type="match status" value="1"/>
</dbReference>
<evidence type="ECO:0000256" key="5">
    <source>
        <dbReference type="ARBA" id="ARBA00022728"/>
    </source>
</evidence>
<dbReference type="Pfam" id="PF23231">
    <property type="entry name" value="HAT_Syf1_CNRKL1_C"/>
    <property type="match status" value="1"/>
</dbReference>
<dbReference type="Proteomes" id="UP000278143">
    <property type="component" value="Unassembled WGS sequence"/>
</dbReference>
<name>A0A4P9YYM0_9FUNG</name>
<evidence type="ECO:0000256" key="1">
    <source>
        <dbReference type="ARBA" id="ARBA00004123"/>
    </source>
</evidence>
<dbReference type="OrthoDB" id="10067343at2759"/>
<proteinExistence type="inferred from homology"/>
<evidence type="ECO:0000256" key="7">
    <source>
        <dbReference type="ARBA" id="ARBA00023187"/>
    </source>
</evidence>
<dbReference type="AlphaFoldDB" id="A0A4P9YYM0"/>
<dbReference type="InterPro" id="IPR045075">
    <property type="entry name" value="Syf1-like"/>
</dbReference>
<dbReference type="SMART" id="SM00386">
    <property type="entry name" value="HAT"/>
    <property type="match status" value="8"/>
</dbReference>
<keyword evidence="8" id="KW-0539">Nucleus</keyword>
<dbReference type="GO" id="GO:0071007">
    <property type="term" value="C:U2-type catalytic step 2 spliceosome"/>
    <property type="evidence" value="ECO:0007669"/>
    <property type="project" value="TreeGrafter"/>
</dbReference>
<evidence type="ECO:0000256" key="3">
    <source>
        <dbReference type="ARBA" id="ARBA00011524"/>
    </source>
</evidence>
<comment type="similarity">
    <text evidence="2">Belongs to the crooked-neck family.</text>
</comment>
<protein>
    <recommendedName>
        <fullName evidence="10">Pre-mRNA-splicing factor SYF1</fullName>
    </recommendedName>
    <alternativeName>
        <fullName evidence="11">Pre-mRNA-splicing factor syf1</fullName>
    </alternativeName>
</protein>
<dbReference type="FunFam" id="1.25.40.10:FF:000038">
    <property type="entry name" value="Putative pre-mRNA-splicing factor SYF1"/>
    <property type="match status" value="1"/>
</dbReference>
<keyword evidence="5" id="KW-0747">Spliceosome</keyword>
<comment type="subcellular location">
    <subcellularLocation>
        <location evidence="1">Nucleus</location>
    </subcellularLocation>
</comment>
<dbReference type="PANTHER" id="PTHR11246:SF5">
    <property type="entry name" value="PRE-MRNA-SPLICING FACTOR SYF1"/>
    <property type="match status" value="1"/>
</dbReference>
<comment type="subunit">
    <text evidence="3">Associated with the spliceosome.</text>
</comment>
<keyword evidence="15" id="KW-1185">Reference proteome</keyword>
<feature type="non-terminal residue" evidence="14">
    <location>
        <position position="1"/>
    </location>
</feature>
<feature type="domain" description="Pre-mRNA-splicing factor SYF1 central HAT repeats" evidence="12">
    <location>
        <begin position="1"/>
        <end position="113"/>
    </location>
</feature>
<feature type="non-terminal residue" evidence="14">
    <location>
        <position position="483"/>
    </location>
</feature>
<evidence type="ECO:0000256" key="11">
    <source>
        <dbReference type="ARBA" id="ARBA00067212"/>
    </source>
</evidence>
<comment type="function">
    <text evidence="9">Involved in pre-mRNA splicing and cell cycle progression.</text>
</comment>
<gene>
    <name evidence="14" type="ORF">SYNPS1DRAFT_7404</name>
</gene>
<sequence>ARNTFEEGIEAVATVRDFTQIFDAYAEFEESIISTSMEVANSGKETLSESKTLELDLRLARFERLMDRRPFLVNDVLLRQNPNNVGEWQKRVSLWGDNAEKVVETYTKALATIQPKKAYGKLTQLWCDFAQYYEQADDLDNARQVFEKATGVEFRTVNELADIWCEWAEMELRHEHFEEAVEVMARATVPPANPNVHFKDESVPVQRRVFKALRLWSFYVDLEESIGTVESTRAVYDRIFQLRIATPQIVVNYAAYLEDHHYFEEGFKVYERGIALFGYPVAFELWNIYLTKFVSRYGGSKLERARDLFEQALENCPAKHAKPLYLLYGQLEEEHGLAKNAMRIYDRATGAVAKEDRMEMYKFYIAKVSQTFGVAATRDIYERAISALPDREAKDMCVAFADLERKLGEIDRARAIYAYASALCDPRVSSNFWQQWHEFEVKHGNEDTFKEMLRIKRSVQLQFNTEVSVLSAQLLASRDKQEQ</sequence>
<reference evidence="15" key="1">
    <citation type="journal article" date="2018" name="Nat. Microbiol.">
        <title>Leveraging single-cell genomics to expand the fungal tree of life.</title>
        <authorList>
            <person name="Ahrendt S.R."/>
            <person name="Quandt C.A."/>
            <person name="Ciobanu D."/>
            <person name="Clum A."/>
            <person name="Salamov A."/>
            <person name="Andreopoulos B."/>
            <person name="Cheng J.F."/>
            <person name="Woyke T."/>
            <person name="Pelin A."/>
            <person name="Henrissat B."/>
            <person name="Reynolds N.K."/>
            <person name="Benny G.L."/>
            <person name="Smith M.E."/>
            <person name="James T.Y."/>
            <person name="Grigoriev I.V."/>
        </authorList>
    </citation>
    <scope>NUCLEOTIDE SEQUENCE [LARGE SCALE GENOMIC DNA]</scope>
    <source>
        <strain evidence="15">Benny S71-1</strain>
    </source>
</reference>
<evidence type="ECO:0000259" key="13">
    <source>
        <dbReference type="Pfam" id="PF23231"/>
    </source>
</evidence>
<dbReference type="PANTHER" id="PTHR11246">
    <property type="entry name" value="PRE-MRNA SPLICING FACTOR"/>
    <property type="match status" value="1"/>
</dbReference>
<keyword evidence="4" id="KW-0507">mRNA processing</keyword>
<dbReference type="Pfam" id="PF23220">
    <property type="entry name" value="HAT_Syf1_M"/>
    <property type="match status" value="1"/>
</dbReference>
<evidence type="ECO:0000313" key="15">
    <source>
        <dbReference type="Proteomes" id="UP000278143"/>
    </source>
</evidence>